<evidence type="ECO:0000256" key="4">
    <source>
        <dbReference type="PROSITE-ProRule" id="PRU00335"/>
    </source>
</evidence>
<evidence type="ECO:0000313" key="7">
    <source>
        <dbReference type="Proteomes" id="UP001500618"/>
    </source>
</evidence>
<dbReference type="PANTHER" id="PTHR30055">
    <property type="entry name" value="HTH-TYPE TRANSCRIPTIONAL REGULATOR RUTR"/>
    <property type="match status" value="1"/>
</dbReference>
<dbReference type="InterPro" id="IPR001647">
    <property type="entry name" value="HTH_TetR"/>
</dbReference>
<dbReference type="SUPFAM" id="SSF46689">
    <property type="entry name" value="Homeodomain-like"/>
    <property type="match status" value="1"/>
</dbReference>
<keyword evidence="7" id="KW-1185">Reference proteome</keyword>
<sequence>MSDTKQRLLDGAMAALREHGIAGMSARTIAAAAGVNQALVFYHYGSVDELLAAASLVAAKARVDDYSDRFASAGSMRELLDIGRVMFTEERALGNVSVLAQLLAGAQGDPKLAEPVAVPSAVASPAPPRPERH</sequence>
<dbReference type="PANTHER" id="PTHR30055:SF234">
    <property type="entry name" value="HTH-TYPE TRANSCRIPTIONAL REGULATOR BETI"/>
    <property type="match status" value="1"/>
</dbReference>
<comment type="caution">
    <text evidence="6">The sequence shown here is derived from an EMBL/GenBank/DDBJ whole genome shotgun (WGS) entry which is preliminary data.</text>
</comment>
<proteinExistence type="predicted"/>
<dbReference type="Pfam" id="PF00440">
    <property type="entry name" value="TetR_N"/>
    <property type="match status" value="1"/>
</dbReference>
<reference evidence="6 7" key="1">
    <citation type="journal article" date="2019" name="Int. J. Syst. Evol. Microbiol.">
        <title>The Global Catalogue of Microorganisms (GCM) 10K type strain sequencing project: providing services to taxonomists for standard genome sequencing and annotation.</title>
        <authorList>
            <consortium name="The Broad Institute Genomics Platform"/>
            <consortium name="The Broad Institute Genome Sequencing Center for Infectious Disease"/>
            <person name="Wu L."/>
            <person name="Ma J."/>
        </authorList>
    </citation>
    <scope>NUCLEOTIDE SEQUENCE [LARGE SCALE GENOMIC DNA]</scope>
    <source>
        <strain evidence="6 7">JCM 14718</strain>
    </source>
</reference>
<dbReference type="PROSITE" id="PS50977">
    <property type="entry name" value="HTH_TETR_2"/>
    <property type="match status" value="1"/>
</dbReference>
<name>A0ABN2GIT5_9ACTN</name>
<organism evidence="6 7">
    <name type="scientific">Fodinicola feengrottensis</name>
    <dbReference type="NCBI Taxonomy" id="435914"/>
    <lineage>
        <taxon>Bacteria</taxon>
        <taxon>Bacillati</taxon>
        <taxon>Actinomycetota</taxon>
        <taxon>Actinomycetes</taxon>
        <taxon>Mycobacteriales</taxon>
        <taxon>Fodinicola</taxon>
    </lineage>
</organism>
<keyword evidence="2 4" id="KW-0238">DNA-binding</keyword>
<feature type="DNA-binding region" description="H-T-H motif" evidence="4">
    <location>
        <begin position="25"/>
        <end position="44"/>
    </location>
</feature>
<dbReference type="Gene3D" id="1.10.357.10">
    <property type="entry name" value="Tetracycline Repressor, domain 2"/>
    <property type="match status" value="1"/>
</dbReference>
<evidence type="ECO:0000313" key="6">
    <source>
        <dbReference type="EMBL" id="GAA1671960.1"/>
    </source>
</evidence>
<evidence type="ECO:0000259" key="5">
    <source>
        <dbReference type="PROSITE" id="PS50977"/>
    </source>
</evidence>
<gene>
    <name evidence="6" type="ORF">GCM10009765_21690</name>
</gene>
<keyword evidence="1" id="KW-0805">Transcription regulation</keyword>
<feature type="domain" description="HTH tetR-type" evidence="5">
    <location>
        <begin position="2"/>
        <end position="62"/>
    </location>
</feature>
<protein>
    <recommendedName>
        <fullName evidence="5">HTH tetR-type domain-containing protein</fullName>
    </recommendedName>
</protein>
<evidence type="ECO:0000256" key="2">
    <source>
        <dbReference type="ARBA" id="ARBA00023125"/>
    </source>
</evidence>
<dbReference type="InterPro" id="IPR050109">
    <property type="entry name" value="HTH-type_TetR-like_transc_reg"/>
</dbReference>
<accession>A0ABN2GIT5</accession>
<dbReference type="InterPro" id="IPR009057">
    <property type="entry name" value="Homeodomain-like_sf"/>
</dbReference>
<dbReference type="EMBL" id="BAAANY010000008">
    <property type="protein sequence ID" value="GAA1671960.1"/>
    <property type="molecule type" value="Genomic_DNA"/>
</dbReference>
<dbReference type="Proteomes" id="UP001500618">
    <property type="component" value="Unassembled WGS sequence"/>
</dbReference>
<dbReference type="PRINTS" id="PR00455">
    <property type="entry name" value="HTHTETR"/>
</dbReference>
<dbReference type="RefSeq" id="WP_163572233.1">
    <property type="nucleotide sequence ID" value="NZ_BAAANY010000008.1"/>
</dbReference>
<evidence type="ECO:0000256" key="3">
    <source>
        <dbReference type="ARBA" id="ARBA00023163"/>
    </source>
</evidence>
<keyword evidence="3" id="KW-0804">Transcription</keyword>
<evidence type="ECO:0000256" key="1">
    <source>
        <dbReference type="ARBA" id="ARBA00023015"/>
    </source>
</evidence>